<gene>
    <name evidence="12" type="ORF">KI809_16505</name>
</gene>
<feature type="region of interest" description="Disordered" evidence="8">
    <location>
        <begin position="269"/>
        <end position="291"/>
    </location>
</feature>
<dbReference type="CDD" id="cd06225">
    <property type="entry name" value="HAMP"/>
    <property type="match status" value="1"/>
</dbReference>
<dbReference type="SUPFAM" id="SSF58104">
    <property type="entry name" value="Methyl-accepting chemotaxis protein (MCP) signaling domain"/>
    <property type="match status" value="1"/>
</dbReference>
<dbReference type="PANTHER" id="PTHR32089">
    <property type="entry name" value="METHYL-ACCEPTING CHEMOTAXIS PROTEIN MCPB"/>
    <property type="match status" value="1"/>
</dbReference>
<dbReference type="Pfam" id="PF00672">
    <property type="entry name" value="HAMP"/>
    <property type="match status" value="1"/>
</dbReference>
<dbReference type="NCBIfam" id="NF002007">
    <property type="entry name" value="PRK00808.1"/>
    <property type="match status" value="1"/>
</dbReference>
<dbReference type="SMART" id="SM00304">
    <property type="entry name" value="HAMP"/>
    <property type="match status" value="1"/>
</dbReference>
<evidence type="ECO:0000259" key="10">
    <source>
        <dbReference type="PROSITE" id="PS50111"/>
    </source>
</evidence>
<feature type="transmembrane region" description="Helical" evidence="9">
    <location>
        <begin position="12"/>
        <end position="31"/>
    </location>
</feature>
<evidence type="ECO:0000259" key="11">
    <source>
        <dbReference type="PROSITE" id="PS50885"/>
    </source>
</evidence>
<evidence type="ECO:0000313" key="13">
    <source>
        <dbReference type="Proteomes" id="UP000811899"/>
    </source>
</evidence>
<dbReference type="GO" id="GO:0007165">
    <property type="term" value="P:signal transduction"/>
    <property type="evidence" value="ECO:0007669"/>
    <property type="project" value="UniProtKB-KW"/>
</dbReference>
<feature type="domain" description="Methyl-accepting transducer" evidence="10">
    <location>
        <begin position="268"/>
        <end position="504"/>
    </location>
</feature>
<comment type="similarity">
    <text evidence="2">Belongs to the hemerythrin family.</text>
</comment>
<evidence type="ECO:0000256" key="6">
    <source>
        <dbReference type="ARBA" id="ARBA00029447"/>
    </source>
</evidence>
<dbReference type="Pfam" id="PF12729">
    <property type="entry name" value="4HB_MCP_1"/>
    <property type="match status" value="1"/>
</dbReference>
<evidence type="ECO:0000256" key="2">
    <source>
        <dbReference type="ARBA" id="ARBA00010587"/>
    </source>
</evidence>
<keyword evidence="9" id="KW-0472">Membrane</keyword>
<dbReference type="InterPro" id="IPR012312">
    <property type="entry name" value="Hemerythrin-like"/>
</dbReference>
<evidence type="ECO:0000256" key="4">
    <source>
        <dbReference type="ARBA" id="ARBA00023004"/>
    </source>
</evidence>
<dbReference type="PRINTS" id="PR00260">
    <property type="entry name" value="CHEMTRNSDUCR"/>
</dbReference>
<dbReference type="SUPFAM" id="SSF47188">
    <property type="entry name" value="Hemerythrin-like"/>
    <property type="match status" value="1"/>
</dbReference>
<dbReference type="CDD" id="cd12107">
    <property type="entry name" value="Hemerythrin"/>
    <property type="match status" value="1"/>
</dbReference>
<dbReference type="RefSeq" id="WP_214172677.1">
    <property type="nucleotide sequence ID" value="NZ_JAHCVJ010000007.1"/>
</dbReference>
<evidence type="ECO:0000256" key="5">
    <source>
        <dbReference type="ARBA" id="ARBA00023224"/>
    </source>
</evidence>
<dbReference type="Pfam" id="PF00015">
    <property type="entry name" value="MCPsignal"/>
    <property type="match status" value="1"/>
</dbReference>
<dbReference type="AlphaFoldDB" id="A0AAW4L4M2"/>
<dbReference type="FunFam" id="1.10.287.950:FF:000001">
    <property type="entry name" value="Methyl-accepting chemotaxis sensory transducer"/>
    <property type="match status" value="1"/>
</dbReference>
<reference evidence="12 13" key="1">
    <citation type="submission" date="2021-05" db="EMBL/GenBank/DDBJ databases">
        <title>The draft genome of Geobacter pelophilus DSM 12255.</title>
        <authorList>
            <person name="Xu Z."/>
            <person name="Masuda Y."/>
            <person name="Itoh H."/>
            <person name="Senoo K."/>
        </authorList>
    </citation>
    <scope>NUCLEOTIDE SEQUENCE [LARGE SCALE GENOMIC DNA]</scope>
    <source>
        <strain evidence="12 13">DSM 12255</strain>
    </source>
</reference>
<dbReference type="GO" id="GO:0046872">
    <property type="term" value="F:metal ion binding"/>
    <property type="evidence" value="ECO:0007669"/>
    <property type="project" value="UniProtKB-KW"/>
</dbReference>
<dbReference type="PROSITE" id="PS50111">
    <property type="entry name" value="CHEMOTAXIS_TRANSDUC_2"/>
    <property type="match status" value="1"/>
</dbReference>
<keyword evidence="4" id="KW-0408">Iron</keyword>
<feature type="transmembrane region" description="Helical" evidence="9">
    <location>
        <begin position="190"/>
        <end position="210"/>
    </location>
</feature>
<keyword evidence="3" id="KW-0479">Metal-binding</keyword>
<evidence type="ECO:0000256" key="3">
    <source>
        <dbReference type="ARBA" id="ARBA00022723"/>
    </source>
</evidence>
<comment type="subcellular location">
    <subcellularLocation>
        <location evidence="1">Membrane</location>
    </subcellularLocation>
</comment>
<dbReference type="InterPro" id="IPR004090">
    <property type="entry name" value="Chemotax_Me-accpt_rcpt"/>
</dbReference>
<sequence length="677" mass="74051">MLDRIGISTKITGTLAVITLIMFLIGAVSILKLSDLAKLTGELGQTNMPAVTLLAKMRNNVDTYRRSELQFYLKNTEDDFKRYLDRMGKMQEELKSSLDSYGKLQLSSEEQGKIKELDTAWNSYLGSAKKSVDLIKSGKLDEAQNETRGDAKKFYDKTNNILGELQGLSQKNADGSVKKAAKTATWTRNFIIGLIIFGLFIAIMLGIVTVKAIRAPLRRLAADAEQIATGDLSVDIGINTEDEIGQVARSFEKMVNSLRELIGRLADTSSEVSKSSGEMKENSESMAAGAEEVAAQATTVATASEEMSATSGDIAHNCLLAAESAKRANDAVDHGATVVDNSIVVMRRIADRVKSSASTVIELGQKSDQIGAIVGTIQDIADQTNLLALNAAIEAARAGEQGRGFAVVADEVRALAERTTKATKEIGEMIKVIQNNTQMAVSAMDEGVAEVQNGTDEAERSGEALRKIQDEINTVNLQVQQIATAAEEQTATTSEISTNIHQINNVVNLTVDKARNTYNASQLLSSLAGELQKVVSEFKLSESGKLINWSNSYSVKVSKMDSEHQRLIDMINNLYIAMREGRGKDAIGSILDELIEYTKTHFAHEEKLMKESGYPGYEDQKRAHESLINKVVEIHARFKAGNALSQEIMTFLKDWLINHIQGMDKRYGPHMNQKGIK</sequence>
<dbReference type="Gene3D" id="1.20.120.50">
    <property type="entry name" value="Hemerythrin-like"/>
    <property type="match status" value="1"/>
</dbReference>
<dbReference type="PANTHER" id="PTHR32089:SF112">
    <property type="entry name" value="LYSOZYME-LIKE PROTEIN-RELATED"/>
    <property type="match status" value="1"/>
</dbReference>
<dbReference type="InterPro" id="IPR012827">
    <property type="entry name" value="Hemerythrin_metal-bd"/>
</dbReference>
<dbReference type="GO" id="GO:0016020">
    <property type="term" value="C:membrane"/>
    <property type="evidence" value="ECO:0007669"/>
    <property type="project" value="UniProtKB-SubCell"/>
</dbReference>
<name>A0AAW4L4M2_9BACT</name>
<evidence type="ECO:0000256" key="8">
    <source>
        <dbReference type="SAM" id="MobiDB-lite"/>
    </source>
</evidence>
<evidence type="ECO:0000256" key="9">
    <source>
        <dbReference type="SAM" id="Phobius"/>
    </source>
</evidence>
<keyword evidence="5 7" id="KW-0807">Transducer</keyword>
<organism evidence="12 13">
    <name type="scientific">Geoanaerobacter pelophilus</name>
    <dbReference type="NCBI Taxonomy" id="60036"/>
    <lineage>
        <taxon>Bacteria</taxon>
        <taxon>Pseudomonadati</taxon>
        <taxon>Thermodesulfobacteriota</taxon>
        <taxon>Desulfuromonadia</taxon>
        <taxon>Geobacterales</taxon>
        <taxon>Geobacteraceae</taxon>
        <taxon>Geoanaerobacter</taxon>
    </lineage>
</organism>
<dbReference type="InterPro" id="IPR035938">
    <property type="entry name" value="Hemerythrin-like_sf"/>
</dbReference>
<dbReference type="PROSITE" id="PS50885">
    <property type="entry name" value="HAMP"/>
    <property type="match status" value="1"/>
</dbReference>
<dbReference type="GO" id="GO:0006935">
    <property type="term" value="P:chemotaxis"/>
    <property type="evidence" value="ECO:0007669"/>
    <property type="project" value="InterPro"/>
</dbReference>
<dbReference type="Proteomes" id="UP000811899">
    <property type="component" value="Unassembled WGS sequence"/>
</dbReference>
<dbReference type="NCBIfam" id="NF033749">
    <property type="entry name" value="bact_hemeryth"/>
    <property type="match status" value="1"/>
</dbReference>
<comment type="similarity">
    <text evidence="6">Belongs to the methyl-accepting chemotaxis (MCP) protein family.</text>
</comment>
<evidence type="ECO:0000256" key="7">
    <source>
        <dbReference type="PROSITE-ProRule" id="PRU00284"/>
    </source>
</evidence>
<keyword evidence="9" id="KW-0812">Transmembrane</keyword>
<dbReference type="Pfam" id="PF01814">
    <property type="entry name" value="Hemerythrin"/>
    <property type="match status" value="1"/>
</dbReference>
<keyword evidence="9" id="KW-1133">Transmembrane helix</keyword>
<feature type="domain" description="HAMP" evidence="11">
    <location>
        <begin position="211"/>
        <end position="263"/>
    </location>
</feature>
<dbReference type="EMBL" id="JAHCVJ010000007">
    <property type="protein sequence ID" value="MBT0665913.1"/>
    <property type="molecule type" value="Genomic_DNA"/>
</dbReference>
<dbReference type="CDD" id="cd11386">
    <property type="entry name" value="MCP_signal"/>
    <property type="match status" value="1"/>
</dbReference>
<proteinExistence type="inferred from homology"/>
<dbReference type="InterPro" id="IPR004089">
    <property type="entry name" value="MCPsignal_dom"/>
</dbReference>
<accession>A0AAW4L4M2</accession>
<dbReference type="NCBIfam" id="TIGR02481">
    <property type="entry name" value="hemeryth_dom"/>
    <property type="match status" value="1"/>
</dbReference>
<evidence type="ECO:0000313" key="12">
    <source>
        <dbReference type="EMBL" id="MBT0665913.1"/>
    </source>
</evidence>
<protein>
    <submittedName>
        <fullName evidence="12">Bacteriohemerythrin</fullName>
    </submittedName>
</protein>
<dbReference type="GO" id="GO:0004888">
    <property type="term" value="F:transmembrane signaling receptor activity"/>
    <property type="evidence" value="ECO:0007669"/>
    <property type="project" value="InterPro"/>
</dbReference>
<dbReference type="InterPro" id="IPR003660">
    <property type="entry name" value="HAMP_dom"/>
</dbReference>
<evidence type="ECO:0000256" key="1">
    <source>
        <dbReference type="ARBA" id="ARBA00004370"/>
    </source>
</evidence>
<keyword evidence="13" id="KW-1185">Reference proteome</keyword>
<dbReference type="Gene3D" id="1.10.287.950">
    <property type="entry name" value="Methyl-accepting chemotaxis protein"/>
    <property type="match status" value="1"/>
</dbReference>
<comment type="caution">
    <text evidence="12">The sequence shown here is derived from an EMBL/GenBank/DDBJ whole genome shotgun (WGS) entry which is preliminary data.</text>
</comment>
<dbReference type="SMART" id="SM00283">
    <property type="entry name" value="MA"/>
    <property type="match status" value="1"/>
</dbReference>
<dbReference type="InterPro" id="IPR024478">
    <property type="entry name" value="HlyB_4HB_MCP"/>
</dbReference>